<dbReference type="RefSeq" id="WP_386093735.1">
    <property type="nucleotide sequence ID" value="NZ_JBHRXN010000036.1"/>
</dbReference>
<accession>A0ABV7RK82</accession>
<evidence type="ECO:0000313" key="3">
    <source>
        <dbReference type="Proteomes" id="UP001595741"/>
    </source>
</evidence>
<comment type="caution">
    <text evidence="2">The sequence shown here is derived from an EMBL/GenBank/DDBJ whole genome shotgun (WGS) entry which is preliminary data.</text>
</comment>
<protein>
    <submittedName>
        <fullName evidence="2">Helix-turn-helix domain-containing protein</fullName>
    </submittedName>
</protein>
<organism evidence="2 3">
    <name type="scientific">Vogesella facilis</name>
    <dbReference type="NCBI Taxonomy" id="1655232"/>
    <lineage>
        <taxon>Bacteria</taxon>
        <taxon>Pseudomonadati</taxon>
        <taxon>Pseudomonadota</taxon>
        <taxon>Betaproteobacteria</taxon>
        <taxon>Neisseriales</taxon>
        <taxon>Chromobacteriaceae</taxon>
        <taxon>Vogesella</taxon>
    </lineage>
</organism>
<dbReference type="EMBL" id="JBHRXN010000036">
    <property type="protein sequence ID" value="MFC3533706.1"/>
    <property type="molecule type" value="Genomic_DNA"/>
</dbReference>
<dbReference type="Pfam" id="PF12728">
    <property type="entry name" value="HTH_17"/>
    <property type="match status" value="1"/>
</dbReference>
<dbReference type="Proteomes" id="UP001595741">
    <property type="component" value="Unassembled WGS sequence"/>
</dbReference>
<dbReference type="InterPro" id="IPR041657">
    <property type="entry name" value="HTH_17"/>
</dbReference>
<name>A0ABV7RK82_9NEIS</name>
<keyword evidence="3" id="KW-1185">Reference proteome</keyword>
<evidence type="ECO:0000259" key="1">
    <source>
        <dbReference type="Pfam" id="PF12728"/>
    </source>
</evidence>
<gene>
    <name evidence="2" type="ORF">ACFOLG_16170</name>
</gene>
<evidence type="ECO:0000313" key="2">
    <source>
        <dbReference type="EMBL" id="MFC3533706.1"/>
    </source>
</evidence>
<sequence>MEKQYRSDSLTPNLDAIAAYRDFVSTEEAAALLNRKPQTLRKWACSDKGPIRPVRIYGRLMWLVKEIVALLSGGMPGTNPACS</sequence>
<feature type="domain" description="Helix-turn-helix" evidence="1">
    <location>
        <begin position="24"/>
        <end position="72"/>
    </location>
</feature>
<reference evidence="3" key="1">
    <citation type="journal article" date="2019" name="Int. J. Syst. Evol. Microbiol.">
        <title>The Global Catalogue of Microorganisms (GCM) 10K type strain sequencing project: providing services to taxonomists for standard genome sequencing and annotation.</title>
        <authorList>
            <consortium name="The Broad Institute Genomics Platform"/>
            <consortium name="The Broad Institute Genome Sequencing Center for Infectious Disease"/>
            <person name="Wu L."/>
            <person name="Ma J."/>
        </authorList>
    </citation>
    <scope>NUCLEOTIDE SEQUENCE [LARGE SCALE GENOMIC DNA]</scope>
    <source>
        <strain evidence="3">KCTC 42742</strain>
    </source>
</reference>
<proteinExistence type="predicted"/>